<organism evidence="2 3">
    <name type="scientific">Colletotrichum chrysophilum</name>
    <dbReference type="NCBI Taxonomy" id="1836956"/>
    <lineage>
        <taxon>Eukaryota</taxon>
        <taxon>Fungi</taxon>
        <taxon>Dikarya</taxon>
        <taxon>Ascomycota</taxon>
        <taxon>Pezizomycotina</taxon>
        <taxon>Sordariomycetes</taxon>
        <taxon>Hypocreomycetidae</taxon>
        <taxon>Glomerellales</taxon>
        <taxon>Glomerellaceae</taxon>
        <taxon>Colletotrichum</taxon>
        <taxon>Colletotrichum gloeosporioides species complex</taxon>
    </lineage>
</organism>
<dbReference type="AlphaFoldDB" id="A0AAD9EBN4"/>
<proteinExistence type="predicted"/>
<feature type="compositionally biased region" description="Polar residues" evidence="1">
    <location>
        <begin position="367"/>
        <end position="380"/>
    </location>
</feature>
<reference evidence="2" key="1">
    <citation type="submission" date="2023-01" db="EMBL/GenBank/DDBJ databases">
        <title>Colletotrichum chrysophilum M932 genome sequence.</title>
        <authorList>
            <person name="Baroncelli R."/>
        </authorList>
    </citation>
    <scope>NUCLEOTIDE SEQUENCE</scope>
    <source>
        <strain evidence="2">M932</strain>
    </source>
</reference>
<dbReference type="Proteomes" id="UP001243330">
    <property type="component" value="Unassembled WGS sequence"/>
</dbReference>
<name>A0AAD9EBN4_9PEZI</name>
<protein>
    <submittedName>
        <fullName evidence="2">Uncharacterized protein</fullName>
    </submittedName>
</protein>
<accession>A0AAD9EBN4</accession>
<feature type="region of interest" description="Disordered" evidence="1">
    <location>
        <begin position="367"/>
        <end position="430"/>
    </location>
</feature>
<evidence type="ECO:0000256" key="1">
    <source>
        <dbReference type="SAM" id="MobiDB-lite"/>
    </source>
</evidence>
<feature type="region of interest" description="Disordered" evidence="1">
    <location>
        <begin position="226"/>
        <end position="259"/>
    </location>
</feature>
<keyword evidence="3" id="KW-1185">Reference proteome</keyword>
<evidence type="ECO:0000313" key="2">
    <source>
        <dbReference type="EMBL" id="KAK1845204.1"/>
    </source>
</evidence>
<evidence type="ECO:0000313" key="3">
    <source>
        <dbReference type="Proteomes" id="UP001243330"/>
    </source>
</evidence>
<comment type="caution">
    <text evidence="2">The sequence shown here is derived from an EMBL/GenBank/DDBJ whole genome shotgun (WGS) entry which is preliminary data.</text>
</comment>
<feature type="compositionally biased region" description="Polar residues" evidence="1">
    <location>
        <begin position="241"/>
        <end position="254"/>
    </location>
</feature>
<feature type="compositionally biased region" description="Polar residues" evidence="1">
    <location>
        <begin position="415"/>
        <end position="426"/>
    </location>
</feature>
<gene>
    <name evidence="2" type="ORF">CCHR01_12155</name>
</gene>
<sequence length="468" mass="52020">MLAALSLPTQYRSLIPFLPCSPVSCTYLCTKCLPQRSLTEVYIHTYGFSACTDTARSDPIHPVQSIHALISSLHCCTTHRPSAACTDCVLLLLLLVTLVFPHAARLVVYTHLPHPPVAHIRPLLLSLLLHVLNRRPTQSYCDLAVALRVHGDLPSFPFERRSICTYHRDPPSSFHSHTYTHNHHHHYHHPPRSLSLSLFSLKQLRLSSALLFNPIPSLALRVSRKHARQSCQPATRRHRASNTPIPRTPQTAPTHNEHPSAAAARLPVWIWNFAPPSLVFNLITAAHTFAAAPAKAKTALLFVAPPYQHCQKQYPFGVPPETKLPFETPPKNQPHIREVCHLGLAATQPFLSLVAFAGRHPNFEATNSPSIERLNFSTPNPIARPDSAHLSLSPTPPSIICAVPSPASQPHRANHSPSSRSPTASRQPRLRPSASLFHHFTLDFQSLLATRHDDPCTTRKPTHQCRQA</sequence>
<dbReference type="EMBL" id="JAQOWY010000281">
    <property type="protein sequence ID" value="KAK1845204.1"/>
    <property type="molecule type" value="Genomic_DNA"/>
</dbReference>